<protein>
    <recommendedName>
        <fullName evidence="4">Adenosine 5'-phosphosulfate reductase</fullName>
        <shortName evidence="4">APS reductase</shortName>
        <ecNumber evidence="4">1.8.4.10</ecNumber>
    </recommendedName>
    <alternativeName>
        <fullName evidence="4">5'-adenylylsulfate reductase</fullName>
    </alternativeName>
    <alternativeName>
        <fullName evidence="4">Thioredoxin-dependent 5'-adenylylsulfate reductase</fullName>
    </alternativeName>
</protein>
<dbReference type="HAMAP" id="MF_00063">
    <property type="entry name" value="CysH"/>
    <property type="match status" value="1"/>
</dbReference>
<feature type="domain" description="Phosphoadenosine phosphosulphate reductase" evidence="5">
    <location>
        <begin position="165"/>
        <end position="333"/>
    </location>
</feature>
<dbReference type="GO" id="GO:0005737">
    <property type="term" value="C:cytoplasm"/>
    <property type="evidence" value="ECO:0007669"/>
    <property type="project" value="UniProtKB-SubCell"/>
</dbReference>
<sequence length="366" mass="39727">MTNLSLRFLDTPPLARGLRLDVTTPLAEVRSLSKGEAALVLVFGTFRDGRGFSVASALRAGGFEGQLIAAGAVLPDQARHLARSGFDAVELPAGTDLETWTRMLSAFDVPMQVAERGSQPAWNRRGRVPRPSLNQIASTLNAGFAEADPATLIRAAMNPAWGLKIATLSSFGAEASVILDFVAQIDPALPVLFLDTGQHFLQTLSYRKQLSAHLGLMDVRIILPDADDRAERDARDDLWRTDPDACCDIRKVAPLGRASAPFDVLITGRKRHHRGDRTSLPLAEVIDGTLRLNPLAAWSMADVEGHVAKRELPAHPLVEQGYASIGCWPCTRPPVDKSNIRSGRWAESDKRECGIHLPKSTRVTAG</sequence>
<feature type="binding site" evidence="4">
    <location>
        <position position="327"/>
    </location>
    <ligand>
        <name>[4Fe-4S] cluster</name>
        <dbReference type="ChEBI" id="CHEBI:49883"/>
    </ligand>
</feature>
<dbReference type="SUPFAM" id="SSF52402">
    <property type="entry name" value="Adenine nucleotide alpha hydrolases-like"/>
    <property type="match status" value="1"/>
</dbReference>
<comment type="catalytic activity">
    <reaction evidence="4">
        <text>[thioredoxin]-disulfide + sulfite + AMP + 2 H(+) = adenosine 5'-phosphosulfate + [thioredoxin]-dithiol</text>
        <dbReference type="Rhea" id="RHEA:21976"/>
        <dbReference type="Rhea" id="RHEA-COMP:10698"/>
        <dbReference type="Rhea" id="RHEA-COMP:10700"/>
        <dbReference type="ChEBI" id="CHEBI:15378"/>
        <dbReference type="ChEBI" id="CHEBI:17359"/>
        <dbReference type="ChEBI" id="CHEBI:29950"/>
        <dbReference type="ChEBI" id="CHEBI:50058"/>
        <dbReference type="ChEBI" id="CHEBI:58243"/>
        <dbReference type="ChEBI" id="CHEBI:456215"/>
        <dbReference type="EC" id="1.8.4.10"/>
    </reaction>
</comment>
<comment type="similarity">
    <text evidence="1 4">Belongs to the PAPS reductase family. CysH subfamily.</text>
</comment>
<dbReference type="GO" id="GO:0019379">
    <property type="term" value="P:sulfate assimilation, phosphoadenylyl sulfate reduction by phosphoadenylyl-sulfate reductase (thioredoxin)"/>
    <property type="evidence" value="ECO:0007669"/>
    <property type="project" value="UniProtKB-UniRule"/>
</dbReference>
<accession>A0A7W9CIW5</accession>
<comment type="subcellular location">
    <subcellularLocation>
        <location evidence="4">Cytoplasm</location>
    </subcellularLocation>
</comment>
<dbReference type="RefSeq" id="WP_183213218.1">
    <property type="nucleotide sequence ID" value="NZ_JACHOR010000003.1"/>
</dbReference>
<evidence type="ECO:0000313" key="6">
    <source>
        <dbReference type="EMBL" id="MBB5746223.1"/>
    </source>
</evidence>
<comment type="caution">
    <text evidence="6">The sequence shown here is derived from an EMBL/GenBank/DDBJ whole genome shotgun (WGS) entry which is preliminary data.</text>
</comment>
<dbReference type="GO" id="GO:0004604">
    <property type="term" value="F:phosphoadenylyl-sulfate reductase (thioredoxin) activity"/>
    <property type="evidence" value="ECO:0007669"/>
    <property type="project" value="UniProtKB-UniRule"/>
</dbReference>
<keyword evidence="2 4" id="KW-0560">Oxidoreductase</keyword>
<dbReference type="PANTHER" id="PTHR46509:SF1">
    <property type="entry name" value="PHOSPHOADENOSINE PHOSPHOSULFATE REDUCTASE"/>
    <property type="match status" value="1"/>
</dbReference>
<dbReference type="InterPro" id="IPR014729">
    <property type="entry name" value="Rossmann-like_a/b/a_fold"/>
</dbReference>
<dbReference type="NCBIfam" id="NF002537">
    <property type="entry name" value="PRK02090.1"/>
    <property type="match status" value="1"/>
</dbReference>
<evidence type="ECO:0000256" key="4">
    <source>
        <dbReference type="HAMAP-Rule" id="MF_00063"/>
    </source>
</evidence>
<dbReference type="GO" id="GO:0070814">
    <property type="term" value="P:hydrogen sulfide biosynthetic process"/>
    <property type="evidence" value="ECO:0007669"/>
    <property type="project" value="UniProtKB-UniRule"/>
</dbReference>
<feature type="binding site" evidence="4">
    <location>
        <position position="246"/>
    </location>
    <ligand>
        <name>[4Fe-4S] cluster</name>
        <dbReference type="ChEBI" id="CHEBI:49883"/>
    </ligand>
</feature>
<feature type="active site" description="Nucleophile; cysteine thiosulfonate intermediate" evidence="4">
    <location>
        <position position="353"/>
    </location>
</feature>
<dbReference type="GO" id="GO:0046872">
    <property type="term" value="F:metal ion binding"/>
    <property type="evidence" value="ECO:0007669"/>
    <property type="project" value="UniProtKB-KW"/>
</dbReference>
<evidence type="ECO:0000313" key="7">
    <source>
        <dbReference type="Proteomes" id="UP000545037"/>
    </source>
</evidence>
<dbReference type="AlphaFoldDB" id="A0A7W9CIW5"/>
<dbReference type="GO" id="GO:0051539">
    <property type="term" value="F:4 iron, 4 sulfur cluster binding"/>
    <property type="evidence" value="ECO:0007669"/>
    <property type="project" value="UniProtKB-UniRule"/>
</dbReference>
<feature type="binding site" evidence="4">
    <location>
        <position position="247"/>
    </location>
    <ligand>
        <name>[4Fe-4S] cluster</name>
        <dbReference type="ChEBI" id="CHEBI:49883"/>
    </ligand>
</feature>
<evidence type="ECO:0000256" key="1">
    <source>
        <dbReference type="ARBA" id="ARBA00009732"/>
    </source>
</evidence>
<dbReference type="Pfam" id="PF01507">
    <property type="entry name" value="PAPS_reduct"/>
    <property type="match status" value="1"/>
</dbReference>
<comment type="pathway">
    <text evidence="3 4">Sulfur metabolism; hydrogen sulfide biosynthesis; sulfite from sulfate.</text>
</comment>
<gene>
    <name evidence="4" type="primary">cysH</name>
    <name evidence="6" type="ORF">GGR13_001827</name>
</gene>
<dbReference type="Gene3D" id="3.40.50.620">
    <property type="entry name" value="HUPs"/>
    <property type="match status" value="1"/>
</dbReference>
<evidence type="ECO:0000256" key="3">
    <source>
        <dbReference type="ARBA" id="ARBA00024327"/>
    </source>
</evidence>
<keyword evidence="7" id="KW-1185">Reference proteome</keyword>
<dbReference type="InterPro" id="IPR008318">
    <property type="entry name" value="UCP030820"/>
</dbReference>
<evidence type="ECO:0000256" key="2">
    <source>
        <dbReference type="ARBA" id="ARBA00023002"/>
    </source>
</evidence>
<comment type="function">
    <text evidence="4">Catalyzes the formation of sulfite from adenosine 5'-phosphosulfate (APS) using thioredoxin as an electron donor.</text>
</comment>
<dbReference type="InterPro" id="IPR004511">
    <property type="entry name" value="PAPS/APS_Rdtase"/>
</dbReference>
<dbReference type="Pfam" id="PF06073">
    <property type="entry name" value="DUF934"/>
    <property type="match status" value="1"/>
</dbReference>
<keyword evidence="4" id="KW-0963">Cytoplasm</keyword>
<dbReference type="EC" id="1.8.4.10" evidence="4"/>
<comment type="cofactor">
    <cofactor evidence="4">
        <name>[4Fe-4S] cluster</name>
        <dbReference type="ChEBI" id="CHEBI:49883"/>
    </cofactor>
    <text evidence="4">Binds 1 [4Fe-4S] cluster per subunit.</text>
</comment>
<keyword evidence="4" id="KW-0408">Iron</keyword>
<keyword evidence="4" id="KW-0411">Iron-sulfur</keyword>
<feature type="binding site" evidence="4">
    <location>
        <position position="330"/>
    </location>
    <ligand>
        <name>[4Fe-4S] cluster</name>
        <dbReference type="ChEBI" id="CHEBI:49883"/>
    </ligand>
</feature>
<dbReference type="InterPro" id="IPR002500">
    <property type="entry name" value="PAPS_reduct_dom"/>
</dbReference>
<reference evidence="6 7" key="1">
    <citation type="submission" date="2020-08" db="EMBL/GenBank/DDBJ databases">
        <title>Genomic Encyclopedia of Type Strains, Phase IV (KMG-IV): sequencing the most valuable type-strain genomes for metagenomic binning, comparative biology and taxonomic classification.</title>
        <authorList>
            <person name="Goeker M."/>
        </authorList>
    </citation>
    <scope>NUCLEOTIDE SEQUENCE [LARGE SCALE GENOMIC DNA]</scope>
    <source>
        <strain evidence="6 7">DSM 4737</strain>
    </source>
</reference>
<organism evidence="6 7">
    <name type="scientific">Brevundimonas variabilis</name>
    <dbReference type="NCBI Taxonomy" id="74312"/>
    <lineage>
        <taxon>Bacteria</taxon>
        <taxon>Pseudomonadati</taxon>
        <taxon>Pseudomonadota</taxon>
        <taxon>Alphaproteobacteria</taxon>
        <taxon>Caulobacterales</taxon>
        <taxon>Caulobacteraceae</taxon>
        <taxon>Brevundimonas</taxon>
    </lineage>
</organism>
<proteinExistence type="inferred from homology"/>
<keyword evidence="4" id="KW-0479">Metal-binding</keyword>
<name>A0A7W9CIW5_9CAUL</name>
<dbReference type="GO" id="GO:0043866">
    <property type="term" value="F:adenylyl-sulfate reductase (thioredoxin) activity"/>
    <property type="evidence" value="ECO:0007669"/>
    <property type="project" value="UniProtKB-EC"/>
</dbReference>
<dbReference type="EMBL" id="JACHOR010000003">
    <property type="protein sequence ID" value="MBB5746223.1"/>
    <property type="molecule type" value="Genomic_DNA"/>
</dbReference>
<dbReference type="PANTHER" id="PTHR46509">
    <property type="entry name" value="PHOSPHOADENOSINE PHOSPHOSULFATE REDUCTASE"/>
    <property type="match status" value="1"/>
</dbReference>
<evidence type="ECO:0000259" key="5">
    <source>
        <dbReference type="Pfam" id="PF01507"/>
    </source>
</evidence>
<dbReference type="Proteomes" id="UP000545037">
    <property type="component" value="Unassembled WGS sequence"/>
</dbReference>